<accession>A0A426YJ94</accession>
<evidence type="ECO:0000256" key="1">
    <source>
        <dbReference type="SAM" id="MobiDB-lite"/>
    </source>
</evidence>
<feature type="region of interest" description="Disordered" evidence="1">
    <location>
        <begin position="1"/>
        <end position="23"/>
    </location>
</feature>
<dbReference type="Proteomes" id="UP000287651">
    <property type="component" value="Unassembled WGS sequence"/>
</dbReference>
<proteinExistence type="predicted"/>
<comment type="caution">
    <text evidence="2">The sequence shown here is derived from an EMBL/GenBank/DDBJ whole genome shotgun (WGS) entry which is preliminary data.</text>
</comment>
<dbReference type="AlphaFoldDB" id="A0A426YJ94"/>
<sequence length="255" mass="28280">PSDLSIAPAVAASPPPKSTVVRPSPQLTTERWLPAVPSALLFLLAESTTGNTLVFVSSSPLCCSVGTKELCDAIDGACSCRQRCPQDLPLPRPLSPGAISTSSASRPSFSNSETLGDLVLLYFSTVFYLDEVEQTRHLPFFQLDVTAHKMVELPVKLAEKLMLGEASTASLQQRSDFPSHCRLGRLEASRSLQEQGVTAPHFSLSTHWPGTSYCLRRRYSRSGIRMRLLSCRKWHQEEYWFLVASVRALKWQKFP</sequence>
<reference evidence="2 3" key="1">
    <citation type="journal article" date="2014" name="Agronomy (Basel)">
        <title>A Draft Genome Sequence for Ensete ventricosum, the Drought-Tolerant Tree Against Hunger.</title>
        <authorList>
            <person name="Harrison J."/>
            <person name="Moore K.A."/>
            <person name="Paszkiewicz K."/>
            <person name="Jones T."/>
            <person name="Grant M."/>
            <person name="Ambacheew D."/>
            <person name="Muzemil S."/>
            <person name="Studholme D.J."/>
        </authorList>
    </citation>
    <scope>NUCLEOTIDE SEQUENCE [LARGE SCALE GENOMIC DNA]</scope>
</reference>
<protein>
    <submittedName>
        <fullName evidence="2">Uncharacterized protein</fullName>
    </submittedName>
</protein>
<evidence type="ECO:0000313" key="2">
    <source>
        <dbReference type="EMBL" id="RRT51805.1"/>
    </source>
</evidence>
<organism evidence="2 3">
    <name type="scientific">Ensete ventricosum</name>
    <name type="common">Abyssinian banana</name>
    <name type="synonym">Musa ensete</name>
    <dbReference type="NCBI Taxonomy" id="4639"/>
    <lineage>
        <taxon>Eukaryota</taxon>
        <taxon>Viridiplantae</taxon>
        <taxon>Streptophyta</taxon>
        <taxon>Embryophyta</taxon>
        <taxon>Tracheophyta</taxon>
        <taxon>Spermatophyta</taxon>
        <taxon>Magnoliopsida</taxon>
        <taxon>Liliopsida</taxon>
        <taxon>Zingiberales</taxon>
        <taxon>Musaceae</taxon>
        <taxon>Ensete</taxon>
    </lineage>
</organism>
<dbReference type="EMBL" id="AMZH03012020">
    <property type="protein sequence ID" value="RRT51805.1"/>
    <property type="molecule type" value="Genomic_DNA"/>
</dbReference>
<evidence type="ECO:0000313" key="3">
    <source>
        <dbReference type="Proteomes" id="UP000287651"/>
    </source>
</evidence>
<feature type="non-terminal residue" evidence="2">
    <location>
        <position position="1"/>
    </location>
</feature>
<gene>
    <name evidence="2" type="ORF">B296_00045851</name>
</gene>
<name>A0A426YJ94_ENSVE</name>